<dbReference type="EMBL" id="JAHRIP010047994">
    <property type="protein sequence ID" value="MEQ2299362.1"/>
    <property type="molecule type" value="Genomic_DNA"/>
</dbReference>
<name>A0ABV0Z0C8_9TELE</name>
<evidence type="ECO:0000313" key="2">
    <source>
        <dbReference type="Proteomes" id="UP001469553"/>
    </source>
</evidence>
<organism evidence="1 2">
    <name type="scientific">Ameca splendens</name>
    <dbReference type="NCBI Taxonomy" id="208324"/>
    <lineage>
        <taxon>Eukaryota</taxon>
        <taxon>Metazoa</taxon>
        <taxon>Chordata</taxon>
        <taxon>Craniata</taxon>
        <taxon>Vertebrata</taxon>
        <taxon>Euteleostomi</taxon>
        <taxon>Actinopterygii</taxon>
        <taxon>Neopterygii</taxon>
        <taxon>Teleostei</taxon>
        <taxon>Neoteleostei</taxon>
        <taxon>Acanthomorphata</taxon>
        <taxon>Ovalentaria</taxon>
        <taxon>Atherinomorphae</taxon>
        <taxon>Cyprinodontiformes</taxon>
        <taxon>Goodeidae</taxon>
        <taxon>Ameca</taxon>
    </lineage>
</organism>
<evidence type="ECO:0000313" key="1">
    <source>
        <dbReference type="EMBL" id="MEQ2299362.1"/>
    </source>
</evidence>
<gene>
    <name evidence="1" type="ORF">AMECASPLE_014336</name>
</gene>
<reference evidence="1 2" key="1">
    <citation type="submission" date="2021-06" db="EMBL/GenBank/DDBJ databases">
        <authorList>
            <person name="Palmer J.M."/>
        </authorList>
    </citation>
    <scope>NUCLEOTIDE SEQUENCE [LARGE SCALE GENOMIC DNA]</scope>
    <source>
        <strain evidence="1 2">AS_MEX2019</strain>
        <tissue evidence="1">Muscle</tissue>
    </source>
</reference>
<sequence length="100" mass="11608">MEIIISQLCDIRKSLGHTVLSQSKSSTYKNINLIRKYVTIPNPPPSYNIIPLSKLLTASFKNQFRGDYACNLIDLFGKINHRFHKGIWLILLFLLMNHMF</sequence>
<accession>A0ABV0Z0C8</accession>
<protein>
    <submittedName>
        <fullName evidence="1">Uncharacterized protein</fullName>
    </submittedName>
</protein>
<comment type="caution">
    <text evidence="1">The sequence shown here is derived from an EMBL/GenBank/DDBJ whole genome shotgun (WGS) entry which is preliminary data.</text>
</comment>
<keyword evidence="2" id="KW-1185">Reference proteome</keyword>
<proteinExistence type="predicted"/>
<dbReference type="Proteomes" id="UP001469553">
    <property type="component" value="Unassembled WGS sequence"/>
</dbReference>